<dbReference type="PANTHER" id="PTHR11439:SF495">
    <property type="entry name" value="REVERSE TRANSCRIPTASE, RNA-DEPENDENT DNA POLYMERASE-RELATED"/>
    <property type="match status" value="1"/>
</dbReference>
<feature type="compositionally biased region" description="Polar residues" evidence="1">
    <location>
        <begin position="202"/>
        <end position="222"/>
    </location>
</feature>
<name>A0ABQ5HC48_9ASTR</name>
<evidence type="ECO:0000313" key="3">
    <source>
        <dbReference type="Proteomes" id="UP001151760"/>
    </source>
</evidence>
<gene>
    <name evidence="2" type="ORF">Tco_1066688</name>
</gene>
<feature type="region of interest" description="Disordered" evidence="1">
    <location>
        <begin position="156"/>
        <end position="228"/>
    </location>
</feature>
<dbReference type="PANTHER" id="PTHR11439">
    <property type="entry name" value="GAG-POL-RELATED RETROTRANSPOSON"/>
    <property type="match status" value="1"/>
</dbReference>
<reference evidence="2" key="1">
    <citation type="journal article" date="2022" name="Int. J. Mol. Sci.">
        <title>Draft Genome of Tanacetum Coccineum: Genomic Comparison of Closely Related Tanacetum-Family Plants.</title>
        <authorList>
            <person name="Yamashiro T."/>
            <person name="Shiraishi A."/>
            <person name="Nakayama K."/>
            <person name="Satake H."/>
        </authorList>
    </citation>
    <scope>NUCLEOTIDE SEQUENCE</scope>
</reference>
<dbReference type="EMBL" id="BQNB010019406">
    <property type="protein sequence ID" value="GJT84971.1"/>
    <property type="molecule type" value="Genomic_DNA"/>
</dbReference>
<proteinExistence type="predicted"/>
<feature type="compositionally biased region" description="Basic and acidic residues" evidence="1">
    <location>
        <begin position="180"/>
        <end position="190"/>
    </location>
</feature>
<keyword evidence="3" id="KW-1185">Reference proteome</keyword>
<evidence type="ECO:0000313" key="2">
    <source>
        <dbReference type="EMBL" id="GJT84971.1"/>
    </source>
</evidence>
<organism evidence="2 3">
    <name type="scientific">Tanacetum coccineum</name>
    <dbReference type="NCBI Taxonomy" id="301880"/>
    <lineage>
        <taxon>Eukaryota</taxon>
        <taxon>Viridiplantae</taxon>
        <taxon>Streptophyta</taxon>
        <taxon>Embryophyta</taxon>
        <taxon>Tracheophyta</taxon>
        <taxon>Spermatophyta</taxon>
        <taxon>Magnoliopsida</taxon>
        <taxon>eudicotyledons</taxon>
        <taxon>Gunneridae</taxon>
        <taxon>Pentapetalae</taxon>
        <taxon>asterids</taxon>
        <taxon>campanulids</taxon>
        <taxon>Asterales</taxon>
        <taxon>Asteraceae</taxon>
        <taxon>Asteroideae</taxon>
        <taxon>Anthemideae</taxon>
        <taxon>Anthemidinae</taxon>
        <taxon>Tanacetum</taxon>
    </lineage>
</organism>
<accession>A0ABQ5HC48</accession>
<evidence type="ECO:0000256" key="1">
    <source>
        <dbReference type="SAM" id="MobiDB-lite"/>
    </source>
</evidence>
<feature type="compositionally biased region" description="Basic and acidic residues" evidence="1">
    <location>
        <begin position="157"/>
        <end position="170"/>
    </location>
</feature>
<sequence>MMTSSTPIETNKALLKDEEVEDVDVYLYRSMIGSLIYLTASKPDIIFAVCTCARDSLFDLEAFSDSNYAGASLDRKSTIGGCQFLSKRLISWQCKKQTIVANSTTEAEYVAAANCYHNVANLLTKAFDVSSISNEFGVKTGGCKVNAARQDLVLLGERTDNQEKDEKQSQNDKTGLGTEKTVKDKSKSKPESQSSQKVNRKGNWSKSKSTPTNPKVNKSKNISLGLKL</sequence>
<protein>
    <submittedName>
        <fullName evidence="2">Uncharacterized protein</fullName>
    </submittedName>
</protein>
<reference evidence="2" key="2">
    <citation type="submission" date="2022-01" db="EMBL/GenBank/DDBJ databases">
        <authorList>
            <person name="Yamashiro T."/>
            <person name="Shiraishi A."/>
            <person name="Satake H."/>
            <person name="Nakayama K."/>
        </authorList>
    </citation>
    <scope>NUCLEOTIDE SEQUENCE</scope>
</reference>
<dbReference type="Proteomes" id="UP001151760">
    <property type="component" value="Unassembled WGS sequence"/>
</dbReference>
<dbReference type="CDD" id="cd09272">
    <property type="entry name" value="RNase_HI_RT_Ty1"/>
    <property type="match status" value="1"/>
</dbReference>
<comment type="caution">
    <text evidence="2">The sequence shown here is derived from an EMBL/GenBank/DDBJ whole genome shotgun (WGS) entry which is preliminary data.</text>
</comment>